<comment type="caution">
    <text evidence="2">The sequence shown here is derived from an EMBL/GenBank/DDBJ whole genome shotgun (WGS) entry which is preliminary data.</text>
</comment>
<evidence type="ECO:0000313" key="2">
    <source>
        <dbReference type="EMBL" id="GAU87769.1"/>
    </source>
</evidence>
<proteinExistence type="predicted"/>
<name>A0A1D1UD90_RAMVA</name>
<reference evidence="2 3" key="1">
    <citation type="journal article" date="2016" name="Nat. Commun.">
        <title>Extremotolerant tardigrade genome and improved radiotolerance of human cultured cells by tardigrade-unique protein.</title>
        <authorList>
            <person name="Hashimoto T."/>
            <person name="Horikawa D.D."/>
            <person name="Saito Y."/>
            <person name="Kuwahara H."/>
            <person name="Kozuka-Hata H."/>
            <person name="Shin-I T."/>
            <person name="Minakuchi Y."/>
            <person name="Ohishi K."/>
            <person name="Motoyama A."/>
            <person name="Aizu T."/>
            <person name="Enomoto A."/>
            <person name="Kondo K."/>
            <person name="Tanaka S."/>
            <person name="Hara Y."/>
            <person name="Koshikawa S."/>
            <person name="Sagara H."/>
            <person name="Miura T."/>
            <person name="Yokobori S."/>
            <person name="Miyagawa K."/>
            <person name="Suzuki Y."/>
            <person name="Kubo T."/>
            <person name="Oyama M."/>
            <person name="Kohara Y."/>
            <person name="Fujiyama A."/>
            <person name="Arakawa K."/>
            <person name="Katayama T."/>
            <person name="Toyoda A."/>
            <person name="Kunieda T."/>
        </authorList>
    </citation>
    <scope>NUCLEOTIDE SEQUENCE [LARGE SCALE GENOMIC DNA]</scope>
    <source>
        <strain evidence="2 3">YOKOZUNA-1</strain>
    </source>
</reference>
<dbReference type="AlphaFoldDB" id="A0A1D1UD90"/>
<sequence>MRTFKLELDIGRQKDFNRRTKANVEELIDKVAQYEEEALTLKQVIGLIARKVTLYSICTRQGNREARALLKEEQTQMEQLRAVGQEATERWRETKKRNKEMLTSEEHLRNICKHLNEVRHDIQLLTLAGEQLDLGIHNLQHQLARRLAVVAELRKEFMAVESGKQDDLENVNVVRGILQEHRDRMAFMQKEWRDLSADYAKILKQHAAFTVAIPRAYQENHRLQVCVLEARTKHGEAEAKLDRAVILVHRLQQDFEISMIKCENLLEYCGTVSERRIVDVAAYVDSTLEFMLRSGEISIITKHMVNLENQHREIDRYIEWLQKVVVLDVKLLYREMRWEKLCRYYERIHAELQRRVIDMVRRRNLLFLAAKKARDCGVHVPSMKPEEQKAVLEGKSHRLQVLHMKMDRRFFMLSVHYRLVEEVTKEMGRHMGEERCRTAGDQTVVMKTRTKLQKAKSQNKLAMVDVGAAIQRLKPELLLSGDLKELRAKSADRCRAITYRVSMDGSGDC</sequence>
<evidence type="ECO:0000256" key="1">
    <source>
        <dbReference type="SAM" id="Coils"/>
    </source>
</evidence>
<dbReference type="Proteomes" id="UP000186922">
    <property type="component" value="Unassembled WGS sequence"/>
</dbReference>
<keyword evidence="3" id="KW-1185">Reference proteome</keyword>
<gene>
    <name evidence="2" type="primary">RvY_00569</name>
    <name evidence="2" type="synonym">RvY_00569.1</name>
    <name evidence="2" type="ORF">RvY_00569-1</name>
</gene>
<dbReference type="EMBL" id="BDGG01000001">
    <property type="protein sequence ID" value="GAU87769.1"/>
    <property type="molecule type" value="Genomic_DNA"/>
</dbReference>
<organism evidence="2 3">
    <name type="scientific">Ramazzottius varieornatus</name>
    <name type="common">Water bear</name>
    <name type="synonym">Tardigrade</name>
    <dbReference type="NCBI Taxonomy" id="947166"/>
    <lineage>
        <taxon>Eukaryota</taxon>
        <taxon>Metazoa</taxon>
        <taxon>Ecdysozoa</taxon>
        <taxon>Tardigrada</taxon>
        <taxon>Eutardigrada</taxon>
        <taxon>Parachela</taxon>
        <taxon>Hypsibioidea</taxon>
        <taxon>Ramazzottiidae</taxon>
        <taxon>Ramazzottius</taxon>
    </lineage>
</organism>
<feature type="coiled-coil region" evidence="1">
    <location>
        <begin position="17"/>
        <end position="90"/>
    </location>
</feature>
<accession>A0A1D1UD90</accession>
<protein>
    <submittedName>
        <fullName evidence="2">Uncharacterized protein</fullName>
    </submittedName>
</protein>
<keyword evidence="1" id="KW-0175">Coiled coil</keyword>
<evidence type="ECO:0000313" key="3">
    <source>
        <dbReference type="Proteomes" id="UP000186922"/>
    </source>
</evidence>